<name>F2EEW9_HORVV</name>
<organism evidence="2">
    <name type="scientific">Hordeum vulgare subsp. vulgare</name>
    <name type="common">Domesticated barley</name>
    <dbReference type="NCBI Taxonomy" id="112509"/>
    <lineage>
        <taxon>Eukaryota</taxon>
        <taxon>Viridiplantae</taxon>
        <taxon>Streptophyta</taxon>
        <taxon>Embryophyta</taxon>
        <taxon>Tracheophyta</taxon>
        <taxon>Spermatophyta</taxon>
        <taxon>Magnoliopsida</taxon>
        <taxon>Liliopsida</taxon>
        <taxon>Poales</taxon>
        <taxon>Poaceae</taxon>
        <taxon>BOP clade</taxon>
        <taxon>Pooideae</taxon>
        <taxon>Triticodae</taxon>
        <taxon>Triticeae</taxon>
        <taxon>Hordeinae</taxon>
        <taxon>Hordeum</taxon>
    </lineage>
</organism>
<keyword evidence="1" id="KW-0472">Membrane</keyword>
<feature type="transmembrane region" description="Helical" evidence="1">
    <location>
        <begin position="39"/>
        <end position="64"/>
    </location>
</feature>
<reference evidence="2" key="1">
    <citation type="journal article" date="2011" name="Plant Physiol.">
        <title>Comprehensive sequence analysis of 24,783 barley full-length cDNAs derived from 12 clone libraries.</title>
        <authorList>
            <person name="Matsumoto T."/>
            <person name="Tanaka T."/>
            <person name="Sakai H."/>
            <person name="Amano N."/>
            <person name="Kanamori H."/>
            <person name="Kurita K."/>
            <person name="Kikuta A."/>
            <person name="Kamiya K."/>
            <person name="Yamamoto M."/>
            <person name="Ikawa H."/>
            <person name="Fujii N."/>
            <person name="Hori K."/>
            <person name="Itoh T."/>
            <person name="Sato K."/>
        </authorList>
    </citation>
    <scope>NUCLEOTIDE SEQUENCE</scope>
</reference>
<sequence length="83" mass="9915">MSMSRSSNCVGREPSHLLVLERRQWQEHIVQRKRMRRNFVVLIQSSCNSLYVRLCTFWILFLWACTCRSIMLCTCKIILMCPC</sequence>
<evidence type="ECO:0000313" key="2">
    <source>
        <dbReference type="EMBL" id="BAK05891.1"/>
    </source>
</evidence>
<accession>F2EEW9</accession>
<keyword evidence="1" id="KW-1133">Transmembrane helix</keyword>
<dbReference type="EMBL" id="AK374695">
    <property type="protein sequence ID" value="BAK05891.1"/>
    <property type="molecule type" value="mRNA"/>
</dbReference>
<proteinExistence type="evidence at transcript level"/>
<dbReference type="AlphaFoldDB" id="F2EEW9"/>
<protein>
    <submittedName>
        <fullName evidence="2">Predicted protein</fullName>
    </submittedName>
</protein>
<keyword evidence="1" id="KW-0812">Transmembrane</keyword>
<evidence type="ECO:0000256" key="1">
    <source>
        <dbReference type="SAM" id="Phobius"/>
    </source>
</evidence>